<accession>A0A2P8CH14</accession>
<dbReference type="Proteomes" id="UP000240542">
    <property type="component" value="Unassembled WGS sequence"/>
</dbReference>
<dbReference type="Pfam" id="PF03703">
    <property type="entry name" value="bPH_2"/>
    <property type="match status" value="1"/>
</dbReference>
<dbReference type="PANTHER" id="PTHR34473">
    <property type="entry name" value="UPF0699 TRANSMEMBRANE PROTEIN YDBS"/>
    <property type="match status" value="1"/>
</dbReference>
<protein>
    <recommendedName>
        <fullName evidence="2">YdbS-like PH domain-containing protein</fullName>
    </recommendedName>
</protein>
<organism evidence="3 4">
    <name type="scientific">Murinocardiopsis flavida</name>
    <dbReference type="NCBI Taxonomy" id="645275"/>
    <lineage>
        <taxon>Bacteria</taxon>
        <taxon>Bacillati</taxon>
        <taxon>Actinomycetota</taxon>
        <taxon>Actinomycetes</taxon>
        <taxon>Streptosporangiales</taxon>
        <taxon>Nocardiopsidaceae</taxon>
        <taxon>Murinocardiopsis</taxon>
    </lineage>
</organism>
<dbReference type="AlphaFoldDB" id="A0A2P8CH14"/>
<feature type="domain" description="YdbS-like PH" evidence="2">
    <location>
        <begin position="66"/>
        <end position="138"/>
    </location>
</feature>
<dbReference type="OrthoDB" id="3730669at2"/>
<keyword evidence="1" id="KW-1133">Transmembrane helix</keyword>
<reference evidence="3 4" key="1">
    <citation type="submission" date="2018-03" db="EMBL/GenBank/DDBJ databases">
        <title>Genomic Encyclopedia of Archaeal and Bacterial Type Strains, Phase II (KMG-II): from individual species to whole genera.</title>
        <authorList>
            <person name="Goeker M."/>
        </authorList>
    </citation>
    <scope>NUCLEOTIDE SEQUENCE [LARGE SCALE GENOMIC DNA]</scope>
    <source>
        <strain evidence="3 4">DSM 45312</strain>
    </source>
</reference>
<keyword evidence="4" id="KW-1185">Reference proteome</keyword>
<keyword evidence="1" id="KW-0812">Transmembrane</keyword>
<evidence type="ECO:0000313" key="4">
    <source>
        <dbReference type="Proteomes" id="UP000240542"/>
    </source>
</evidence>
<keyword evidence="1" id="KW-0472">Membrane</keyword>
<evidence type="ECO:0000313" key="3">
    <source>
        <dbReference type="EMBL" id="PSK84216.1"/>
    </source>
</evidence>
<feature type="transmembrane region" description="Helical" evidence="1">
    <location>
        <begin position="39"/>
        <end position="57"/>
    </location>
</feature>
<sequence>MWTLGAAIGSAIGVALLSGAAFGIGYAEWDWVPGPVLTNIWWAPGAFALYATASTIISPRWRYSVHRWEVTEDVIYTRTGWINRQWQLVPINRIQTVDHTQGWMERLFKVATLEVQTASHAGSSTIEGLDAADAQRISEDLAARAGQMRNDAT</sequence>
<dbReference type="PANTHER" id="PTHR34473:SF3">
    <property type="entry name" value="TRANSMEMBRANE PROTEIN-RELATED"/>
    <property type="match status" value="1"/>
</dbReference>
<proteinExistence type="predicted"/>
<dbReference type="InterPro" id="IPR005182">
    <property type="entry name" value="YdbS-like_PH"/>
</dbReference>
<name>A0A2P8CH14_9ACTN</name>
<evidence type="ECO:0000259" key="2">
    <source>
        <dbReference type="Pfam" id="PF03703"/>
    </source>
</evidence>
<dbReference type="EMBL" id="PYGA01000039">
    <property type="protein sequence ID" value="PSK84216.1"/>
    <property type="molecule type" value="Genomic_DNA"/>
</dbReference>
<comment type="caution">
    <text evidence="3">The sequence shown here is derived from an EMBL/GenBank/DDBJ whole genome shotgun (WGS) entry which is preliminary data.</text>
</comment>
<evidence type="ECO:0000256" key="1">
    <source>
        <dbReference type="SAM" id="Phobius"/>
    </source>
</evidence>
<gene>
    <name evidence="3" type="ORF">CLV63_13935</name>
</gene>